<dbReference type="AlphaFoldDB" id="A0A139SHU9"/>
<dbReference type="Proteomes" id="UP000070058">
    <property type="component" value="Unassembled WGS sequence"/>
</dbReference>
<sequence>MPPTATIELPEEVYTLAEQTARARHVGLSDFVAKAVCAQADPPWLATFGELADMHDENVRVMERIDKAFGQIEPEAWR</sequence>
<accession>A0A139SHU9</accession>
<gene>
    <name evidence="1" type="ORF">AXK11_09030</name>
</gene>
<dbReference type="EMBL" id="LSZQ01000069">
    <property type="protein sequence ID" value="KXU34064.1"/>
    <property type="molecule type" value="Genomic_DNA"/>
</dbReference>
<proteinExistence type="predicted"/>
<protein>
    <submittedName>
        <fullName evidence="1">Uncharacterized protein</fullName>
    </submittedName>
</protein>
<name>A0A139SHU9_9BACT</name>
<keyword evidence="2" id="KW-1185">Reference proteome</keyword>
<comment type="caution">
    <text evidence="1">The sequence shown here is derived from an EMBL/GenBank/DDBJ whole genome shotgun (WGS) entry which is preliminary data.</text>
</comment>
<evidence type="ECO:0000313" key="1">
    <source>
        <dbReference type="EMBL" id="KXU34064.1"/>
    </source>
</evidence>
<dbReference type="RefSeq" id="WP_068631416.1">
    <property type="nucleotide sequence ID" value="NZ_LSZQ01000069.1"/>
</dbReference>
<evidence type="ECO:0000313" key="2">
    <source>
        <dbReference type="Proteomes" id="UP000070058"/>
    </source>
</evidence>
<reference evidence="2" key="1">
    <citation type="submission" date="2016-02" db="EMBL/GenBank/DDBJ databases">
        <authorList>
            <person name="Sanders J.G."/>
            <person name="Lin J.Y."/>
            <person name="Wertz J.T."/>
            <person name="Russell J.A."/>
            <person name="Moreau C.S."/>
            <person name="Powell S."/>
        </authorList>
    </citation>
    <scope>NUCLEOTIDE SEQUENCE [LARGE SCALE GENOMIC DNA]</scope>
    <source>
        <strain evidence="2">CAG34</strain>
    </source>
</reference>
<organism evidence="1 2">
    <name type="scientific">Cephaloticoccus primus</name>
    <dbReference type="NCBI Taxonomy" id="1548207"/>
    <lineage>
        <taxon>Bacteria</taxon>
        <taxon>Pseudomonadati</taxon>
        <taxon>Verrucomicrobiota</taxon>
        <taxon>Opitutia</taxon>
        <taxon>Opitutales</taxon>
        <taxon>Opitutaceae</taxon>
        <taxon>Cephaloticoccus</taxon>
    </lineage>
</organism>
<dbReference type="STRING" id="1548207.AXK11_09030"/>